<dbReference type="InterPro" id="IPR000334">
    <property type="entry name" value="Glyco_hydro_45"/>
</dbReference>
<evidence type="ECO:0000256" key="6">
    <source>
        <dbReference type="ARBA" id="ARBA00023277"/>
    </source>
</evidence>
<dbReference type="Gene3D" id="2.40.40.10">
    <property type="entry name" value="RlpA-like domain"/>
    <property type="match status" value="1"/>
</dbReference>
<keyword evidence="6" id="KW-0119">Carbohydrate metabolism</keyword>
<evidence type="ECO:0000256" key="2">
    <source>
        <dbReference type="ARBA" id="ARBA00007793"/>
    </source>
</evidence>
<dbReference type="EC" id="3.2.1.4" evidence="3 9"/>
<dbReference type="InterPro" id="IPR036908">
    <property type="entry name" value="RlpA-like_sf"/>
</dbReference>
<dbReference type="PANTHER" id="PTHR39730:SF1">
    <property type="entry name" value="ENDOGLUCANASE 1"/>
    <property type="match status" value="1"/>
</dbReference>
<keyword evidence="5" id="KW-0136">Cellulose degradation</keyword>
<evidence type="ECO:0000256" key="8">
    <source>
        <dbReference type="ARBA" id="ARBA00023326"/>
    </source>
</evidence>
<dbReference type="PROSITE" id="PS01140">
    <property type="entry name" value="GLYCOSYL_HYDROL_F45"/>
    <property type="match status" value="1"/>
</dbReference>
<dbReference type="GO" id="GO:0030245">
    <property type="term" value="P:cellulose catabolic process"/>
    <property type="evidence" value="ECO:0007669"/>
    <property type="project" value="UniProtKB-KW"/>
</dbReference>
<name>A0A4D6Q3T6_DIAVI</name>
<feature type="chain" id="PRO_5020024525" description="Cellulase" evidence="10">
    <location>
        <begin position="17"/>
        <end position="242"/>
    </location>
</feature>
<evidence type="ECO:0000256" key="7">
    <source>
        <dbReference type="ARBA" id="ARBA00023295"/>
    </source>
</evidence>
<evidence type="ECO:0000256" key="1">
    <source>
        <dbReference type="ARBA" id="ARBA00000966"/>
    </source>
</evidence>
<dbReference type="InterPro" id="IPR052288">
    <property type="entry name" value="GH45_Enzymes"/>
</dbReference>
<evidence type="ECO:0000256" key="9">
    <source>
        <dbReference type="PROSITE-ProRule" id="PRU10069"/>
    </source>
</evidence>
<feature type="signal peptide" evidence="10">
    <location>
        <begin position="1"/>
        <end position="16"/>
    </location>
</feature>
<evidence type="ECO:0000256" key="3">
    <source>
        <dbReference type="ARBA" id="ARBA00012601"/>
    </source>
</evidence>
<comment type="catalytic activity">
    <reaction evidence="1 9">
        <text>Endohydrolysis of (1-&gt;4)-beta-D-glucosidic linkages in cellulose, lichenin and cereal beta-D-glucans.</text>
        <dbReference type="EC" id="3.2.1.4"/>
    </reaction>
</comment>
<evidence type="ECO:0000256" key="5">
    <source>
        <dbReference type="ARBA" id="ARBA00023001"/>
    </source>
</evidence>
<organism evidence="12">
    <name type="scientific">Diabrotica virgifera virgifera</name>
    <name type="common">western corn rootworm</name>
    <dbReference type="NCBI Taxonomy" id="50390"/>
    <lineage>
        <taxon>Eukaryota</taxon>
        <taxon>Metazoa</taxon>
        <taxon>Ecdysozoa</taxon>
        <taxon>Arthropoda</taxon>
        <taxon>Hexapoda</taxon>
        <taxon>Insecta</taxon>
        <taxon>Pterygota</taxon>
        <taxon>Neoptera</taxon>
        <taxon>Endopterygota</taxon>
        <taxon>Coleoptera</taxon>
        <taxon>Polyphaga</taxon>
        <taxon>Cucujiformia</taxon>
        <taxon>Chrysomeloidea</taxon>
        <taxon>Chrysomelidae</taxon>
        <taxon>Galerucinae</taxon>
        <taxon>Diabroticina</taxon>
        <taxon>Diabroticites</taxon>
        <taxon>Diabrotica</taxon>
    </lineage>
</organism>
<dbReference type="Pfam" id="PF02015">
    <property type="entry name" value="Glyco_hydro_45"/>
    <property type="match status" value="1"/>
</dbReference>
<feature type="domain" description="Glycosyl hydrolases family 45 active site" evidence="11">
    <location>
        <begin position="37"/>
        <end position="48"/>
    </location>
</feature>
<feature type="active site" description="Nucleophile" evidence="9">
    <location>
        <position position="42"/>
    </location>
</feature>
<proteinExistence type="evidence at transcript level"/>
<dbReference type="PANTHER" id="PTHR39730">
    <property type="entry name" value="ENDOGLUCANASE 1"/>
    <property type="match status" value="1"/>
</dbReference>
<keyword evidence="4 12" id="KW-0378">Hydrolase</keyword>
<keyword evidence="10" id="KW-0732">Signal</keyword>
<comment type="similarity">
    <text evidence="2">Belongs to the glycosyl hydrolase 45 (cellulase K) family.</text>
</comment>
<evidence type="ECO:0000259" key="11">
    <source>
        <dbReference type="PROSITE" id="PS01140"/>
    </source>
</evidence>
<protein>
    <recommendedName>
        <fullName evidence="3 9">Cellulase</fullName>
        <ecNumber evidence="3 9">3.2.1.4</ecNumber>
    </recommendedName>
</protein>
<dbReference type="EMBL" id="MH892471">
    <property type="protein sequence ID" value="QCF40876.1"/>
    <property type="molecule type" value="mRNA"/>
</dbReference>
<gene>
    <name evidence="12" type="primary">GH45-10</name>
</gene>
<dbReference type="AlphaFoldDB" id="A0A4D6Q3T6"/>
<dbReference type="SUPFAM" id="SSF50685">
    <property type="entry name" value="Barwin-like endoglucanases"/>
    <property type="match status" value="1"/>
</dbReference>
<keyword evidence="7" id="KW-0326">Glycosidase</keyword>
<evidence type="ECO:0000256" key="4">
    <source>
        <dbReference type="ARBA" id="ARBA00022801"/>
    </source>
</evidence>
<reference evidence="12" key="1">
    <citation type="journal article" date="2019" name="BMC Evol. Biol.">
        <title>Functional diversification of horizontally acquired glycoside hydrolase family 45 (GH45) proteins in Phytophaga beetles.</title>
        <authorList>
            <person name="Busch A."/>
            <person name="Danchin E.G.J."/>
            <person name="Pauchet Y."/>
        </authorList>
    </citation>
    <scope>NUCLEOTIDE SEQUENCE</scope>
</reference>
<dbReference type="GO" id="GO:0008810">
    <property type="term" value="F:cellulase activity"/>
    <property type="evidence" value="ECO:0007669"/>
    <property type="project" value="UniProtKB-EC"/>
</dbReference>
<sequence length="242" mass="26181">MKTFTVFASLIVFGASLKEPSPEIIPVPGGLSGDAVTTRYWDCCGVSCSWDGIVHTKNGIPVRSCEKDGKTYSTKENNAQSTCWNENGPAFTCSNQVPFVINSTLSYGFAAVSFVGSTDTGHCCQCYLLKFQGQLKDRELLVQAINTGSDLTTNQFDLQIPGGGVGLYNGCVKQWNAPADGWGERYGGVTSVEGCDQLPVQLQDGCKWRFEYLEGVSNPSATFYEVKCPSELIAITNCGDRD</sequence>
<evidence type="ECO:0000313" key="12">
    <source>
        <dbReference type="EMBL" id="QCF40876.1"/>
    </source>
</evidence>
<keyword evidence="8" id="KW-0624">Polysaccharide degradation</keyword>
<evidence type="ECO:0000256" key="10">
    <source>
        <dbReference type="SAM" id="SignalP"/>
    </source>
</evidence>
<accession>A0A4D6Q3T6</accession>